<dbReference type="EMBL" id="APPO01000013">
    <property type="protein sequence ID" value="ENV36856.1"/>
    <property type="molecule type" value="Genomic_DNA"/>
</dbReference>
<evidence type="ECO:0000256" key="1">
    <source>
        <dbReference type="SAM" id="MobiDB-lite"/>
    </source>
</evidence>
<evidence type="ECO:0000259" key="2">
    <source>
        <dbReference type="Pfam" id="PF12571"/>
    </source>
</evidence>
<sequence length="541" mass="57044">MAIQFYLTDAGRTAILNAENLGFQLTLSEIAVGSAKYDPATHLSNTSLVNEIERYALNGGSVEPVTHTIRFITNIEPTVSADGFEIGLITDQGVLFAIASTTTDTPLIRLVANLVSIVTFGMIVSNLDISNLVISNDPNTPVSIALMNEHIAHSNPHPQYGLLSKQQEIEQNVSDLIIWGNLKDFEIAANKQAQEAGDANLQQQLSDLSQQFQQQISNIVTNIANTYPKTRMAGVLNTNAEQALHTVNKPDGTNINFLDLRFAIVVSHEAKAINQTYVKRYADKFEVFLNVDDRLSGSLNSRNVNYAVIETSAVGQNSGNGDYLYSGNQIAVPILAGESKAFLIVGAGGGGGSSRYVDLVANSSPETLSGSDGQDSYISIQNTTIKFTSGGGKGGVGGVRDNQTLQYINGIAGAGGQWQLVGEPTSATRTNGTAGNANGENHTGASTDSNGRGAGGNGADGYEVITEGFGGGAGEGARLTIVYTNDTQDIQYALLYVGKGGIGERSLNTYDEDGVLVEPATENYVVGENGANGFIRVSSAV</sequence>
<dbReference type="Pfam" id="PF12571">
    <property type="entry name" value="Phage_tail_fib"/>
    <property type="match status" value="1"/>
</dbReference>
<keyword evidence="4" id="KW-1185">Reference proteome</keyword>
<dbReference type="InterPro" id="IPR022225">
    <property type="entry name" value="Phage_tail_fibre_N"/>
</dbReference>
<dbReference type="HOGENOM" id="CLU_574436_0_0_6"/>
<gene>
    <name evidence="3" type="ORF">F959_01663</name>
</gene>
<feature type="compositionally biased region" description="Low complexity" evidence="1">
    <location>
        <begin position="427"/>
        <end position="445"/>
    </location>
</feature>
<feature type="domain" description="Phage tail fibre protein N-terminal" evidence="2">
    <location>
        <begin position="5"/>
        <end position="125"/>
    </location>
</feature>
<reference evidence="3 4" key="1">
    <citation type="submission" date="2013-02" db="EMBL/GenBank/DDBJ databases">
        <title>The Genome Sequence of Acinetobacter venetianus CIP 110063.</title>
        <authorList>
            <consortium name="The Broad Institute Genome Sequencing Platform"/>
            <consortium name="The Broad Institute Genome Sequencing Center for Infectious Disease"/>
            <person name="Cerqueira G."/>
            <person name="Feldgarden M."/>
            <person name="Courvalin P."/>
            <person name="Perichon B."/>
            <person name="Grillot-Courvalin C."/>
            <person name="Clermont D."/>
            <person name="Rocha E."/>
            <person name="Yoon E.-J."/>
            <person name="Nemec A."/>
            <person name="Walker B."/>
            <person name="Young S.K."/>
            <person name="Zeng Q."/>
            <person name="Gargeya S."/>
            <person name="Fitzgerald M."/>
            <person name="Haas B."/>
            <person name="Abouelleil A."/>
            <person name="Alvarado L."/>
            <person name="Arachchi H.M."/>
            <person name="Berlin A.M."/>
            <person name="Chapman S.B."/>
            <person name="Dewar J."/>
            <person name="Goldberg J."/>
            <person name="Griggs A."/>
            <person name="Gujja S."/>
            <person name="Hansen M."/>
            <person name="Howarth C."/>
            <person name="Imamovic A."/>
            <person name="Larimer J."/>
            <person name="McCowan C."/>
            <person name="Murphy C."/>
            <person name="Neiman D."/>
            <person name="Pearson M."/>
            <person name="Priest M."/>
            <person name="Roberts A."/>
            <person name="Saif S."/>
            <person name="Shea T."/>
            <person name="Sisk P."/>
            <person name="Sykes S."/>
            <person name="Wortman J."/>
            <person name="Nusbaum C."/>
            <person name="Birren B."/>
        </authorList>
    </citation>
    <scope>NUCLEOTIDE SEQUENCE [LARGE SCALE GENOMIC DNA]</scope>
    <source>
        <strain evidence="4">ATCC 31012 / DSM 23050 / BCRC 14357 / CCUG 45561 / CIP 110063 / KCTC 2702 / LMG 19082 / RAG-1</strain>
    </source>
</reference>
<feature type="region of interest" description="Disordered" evidence="1">
    <location>
        <begin position="424"/>
        <end position="457"/>
    </location>
</feature>
<dbReference type="PATRIC" id="fig|1191460.12.peg.1648"/>
<dbReference type="AlphaFoldDB" id="N8YJH4"/>
<protein>
    <recommendedName>
        <fullName evidence="2">Phage tail fibre protein N-terminal domain-containing protein</fullName>
    </recommendedName>
</protein>
<dbReference type="OrthoDB" id="6713574at2"/>
<dbReference type="GeneID" id="58194540"/>
<evidence type="ECO:0000313" key="3">
    <source>
        <dbReference type="EMBL" id="ENV36856.1"/>
    </source>
</evidence>
<evidence type="ECO:0000313" key="4">
    <source>
        <dbReference type="Proteomes" id="UP000018445"/>
    </source>
</evidence>
<dbReference type="eggNOG" id="ENOG5033VP7">
    <property type="taxonomic scope" value="Bacteria"/>
</dbReference>
<accession>N8YJH4</accession>
<organism evidence="3 4">
    <name type="scientific">Acinetobacter venetianus (strain ATCC 31012 / DSM 23050 / BCRC 14357 / CCUG 45561 / CIP 110063 / KCTC 2702 / LMG 19082 / RAG-1)</name>
    <dbReference type="NCBI Taxonomy" id="1191460"/>
    <lineage>
        <taxon>Bacteria</taxon>
        <taxon>Pseudomonadati</taxon>
        <taxon>Pseudomonadota</taxon>
        <taxon>Gammaproteobacteria</taxon>
        <taxon>Moraxellales</taxon>
        <taxon>Moraxellaceae</taxon>
        <taxon>Acinetobacter</taxon>
    </lineage>
</organism>
<dbReference type="Proteomes" id="UP000018445">
    <property type="component" value="Unassembled WGS sequence"/>
</dbReference>
<dbReference type="RefSeq" id="WP_004879032.1">
    <property type="nucleotide sequence ID" value="NZ_AKIQ01000062.1"/>
</dbReference>
<name>N8YJH4_ACIVR</name>
<proteinExistence type="predicted"/>
<comment type="caution">
    <text evidence="3">The sequence shown here is derived from an EMBL/GenBank/DDBJ whole genome shotgun (WGS) entry which is preliminary data.</text>
</comment>